<keyword evidence="5" id="KW-0274">FAD</keyword>
<evidence type="ECO:0000256" key="1">
    <source>
        <dbReference type="ARBA" id="ARBA00001974"/>
    </source>
</evidence>
<reference evidence="11 13" key="3">
    <citation type="journal article" date="2019" name="Sci. Rep.">
        <title>Insight into the biology of Mycobacterium mucogenicum and Mycobacterium neoaurum clade members.</title>
        <authorList>
            <person name="Behra P.R.K."/>
            <person name="Pettersson B.M.F."/>
            <person name="Ramesh M."/>
            <person name="Dasgupta S."/>
            <person name="Kirsebom L.A."/>
        </authorList>
    </citation>
    <scope>NUCLEOTIDE SEQUENCE [LARGE SCALE GENOMIC DNA]</scope>
    <source>
        <strain evidence="11 13">DSM 44124</strain>
    </source>
</reference>
<dbReference type="Pfam" id="PF00111">
    <property type="entry name" value="Fer2"/>
    <property type="match status" value="1"/>
</dbReference>
<evidence type="ECO:0000256" key="8">
    <source>
        <dbReference type="ARBA" id="ARBA00023014"/>
    </source>
</evidence>
<organism evidence="12">
    <name type="scientific">Mycolicibacterium mucogenicum DSM 44124</name>
    <dbReference type="NCBI Taxonomy" id="1226753"/>
    <lineage>
        <taxon>Bacteria</taxon>
        <taxon>Bacillati</taxon>
        <taxon>Actinomycetota</taxon>
        <taxon>Actinomycetes</taxon>
        <taxon>Mycobacteriales</taxon>
        <taxon>Mycobacteriaceae</taxon>
        <taxon>Mycolicibacterium</taxon>
    </lineage>
</organism>
<dbReference type="InterPro" id="IPR001041">
    <property type="entry name" value="2Fe-2S_ferredoxin-type"/>
</dbReference>
<dbReference type="InterPro" id="IPR001433">
    <property type="entry name" value="OxRdtase_FAD/NAD-bd"/>
</dbReference>
<comment type="cofactor">
    <cofactor evidence="1">
        <name>FAD</name>
        <dbReference type="ChEBI" id="CHEBI:57692"/>
    </cofactor>
</comment>
<dbReference type="InterPro" id="IPR050415">
    <property type="entry name" value="MRET"/>
</dbReference>
<dbReference type="SUPFAM" id="SSF54292">
    <property type="entry name" value="2Fe-2S ferredoxin-like"/>
    <property type="match status" value="1"/>
</dbReference>
<evidence type="ECO:0000256" key="6">
    <source>
        <dbReference type="ARBA" id="ARBA00023002"/>
    </source>
</evidence>
<dbReference type="PROSITE" id="PS51384">
    <property type="entry name" value="FAD_FR"/>
    <property type="match status" value="1"/>
</dbReference>
<evidence type="ECO:0000256" key="4">
    <source>
        <dbReference type="ARBA" id="ARBA00022723"/>
    </source>
</evidence>
<dbReference type="CDD" id="cd00207">
    <property type="entry name" value="fer2"/>
    <property type="match status" value="1"/>
</dbReference>
<dbReference type="InterPro" id="IPR017927">
    <property type="entry name" value="FAD-bd_FR_type"/>
</dbReference>
<keyword evidence="2" id="KW-0285">Flavoprotein</keyword>
<gene>
    <name evidence="11" type="ORF">C1S78_029145</name>
    <name evidence="12" type="ORF">C1S78_29060</name>
</gene>
<dbReference type="EMBL" id="CP062008">
    <property type="protein sequence ID" value="QPG69381.1"/>
    <property type="molecule type" value="Genomic_DNA"/>
</dbReference>
<name>A0A8H2JHI7_MYCMU</name>
<dbReference type="Gene3D" id="3.10.20.30">
    <property type="match status" value="1"/>
</dbReference>
<dbReference type="GO" id="GO:0016491">
    <property type="term" value="F:oxidoreductase activity"/>
    <property type="evidence" value="ECO:0007669"/>
    <property type="project" value="UniProtKB-KW"/>
</dbReference>
<dbReference type="PROSITE" id="PS51085">
    <property type="entry name" value="2FE2S_FER_2"/>
    <property type="match status" value="1"/>
</dbReference>
<keyword evidence="6" id="KW-0560">Oxidoreductase</keyword>
<dbReference type="GeneID" id="76729034"/>
<keyword evidence="7" id="KW-0408">Iron</keyword>
<dbReference type="InterPro" id="IPR036010">
    <property type="entry name" value="2Fe-2S_ferredoxin-like_sf"/>
</dbReference>
<dbReference type="KEGG" id="mmuc:C1S78_029145"/>
<keyword evidence="13" id="KW-1185">Reference proteome</keyword>
<dbReference type="Pfam" id="PF00970">
    <property type="entry name" value="FAD_binding_6"/>
    <property type="match status" value="1"/>
</dbReference>
<evidence type="ECO:0000259" key="9">
    <source>
        <dbReference type="PROSITE" id="PS51085"/>
    </source>
</evidence>
<proteinExistence type="predicted"/>
<dbReference type="InterPro" id="IPR012675">
    <property type="entry name" value="Beta-grasp_dom_sf"/>
</dbReference>
<evidence type="ECO:0000313" key="13">
    <source>
        <dbReference type="Proteomes" id="UP000309231"/>
    </source>
</evidence>
<evidence type="ECO:0000256" key="3">
    <source>
        <dbReference type="ARBA" id="ARBA00022714"/>
    </source>
</evidence>
<dbReference type="PRINTS" id="PR00409">
    <property type="entry name" value="PHDIOXRDTASE"/>
</dbReference>
<dbReference type="InterPro" id="IPR017938">
    <property type="entry name" value="Riboflavin_synthase-like_b-brl"/>
</dbReference>
<feature type="domain" description="FAD-binding FR-type" evidence="10">
    <location>
        <begin position="43"/>
        <end position="146"/>
    </location>
</feature>
<keyword evidence="8" id="KW-0411">Iron-sulfur</keyword>
<dbReference type="Proteomes" id="UP000309231">
    <property type="component" value="Chromosome"/>
</dbReference>
<sequence>MTTTSVRPTAAGLRRRVLELAERITTPLLPGDYLDLVAPLRSGAPLRGRITAVHPETRDCVTVTIKPGSGWQSHIPGQYARIGIDVDGVRQWRTYSLTSHTDRPDGHIAITVKAVADGTVSNYLVRRATVGTLVHLDQAAGDFVLPTAAPDKLLFVAAGSGVTPIMGILRNLADSRDTDAVVVHCAPTPDDMIFAGELRELAARGRIRLIEVHTATDGRLDVTRLQELVGDLTGRHTWACGPAGLLDALQQHWTKSGMADRLHTERFRAEILATGDGGTVTFSKSGTTTEAAGDQTLLDTGEAAGVLMPSGCRMGVCFGCVVPLRRGAVRDVRTGDLTTAVEGDGVVIQTCISAAAGACDIDI</sequence>
<evidence type="ECO:0000256" key="2">
    <source>
        <dbReference type="ARBA" id="ARBA00022630"/>
    </source>
</evidence>
<dbReference type="AlphaFoldDB" id="A0A8H2JHI7"/>
<dbReference type="CDD" id="cd06216">
    <property type="entry name" value="FNR_iron_sulfur_binding_2"/>
    <property type="match status" value="1"/>
</dbReference>
<dbReference type="SUPFAM" id="SSF52343">
    <property type="entry name" value="Ferredoxin reductase-like, C-terminal NADP-linked domain"/>
    <property type="match status" value="1"/>
</dbReference>
<dbReference type="GO" id="GO:0046872">
    <property type="term" value="F:metal ion binding"/>
    <property type="evidence" value="ECO:0007669"/>
    <property type="project" value="UniProtKB-KW"/>
</dbReference>
<dbReference type="Pfam" id="PF00175">
    <property type="entry name" value="NAD_binding_1"/>
    <property type="match status" value="1"/>
</dbReference>
<evidence type="ECO:0000259" key="10">
    <source>
        <dbReference type="PROSITE" id="PS51384"/>
    </source>
</evidence>
<dbReference type="PANTHER" id="PTHR47354">
    <property type="entry name" value="NADH OXIDOREDUCTASE HCR"/>
    <property type="match status" value="1"/>
</dbReference>
<dbReference type="InterPro" id="IPR039261">
    <property type="entry name" value="FNR_nucleotide-bd"/>
</dbReference>
<evidence type="ECO:0000313" key="11">
    <source>
        <dbReference type="EMBL" id="QPG69381.1"/>
    </source>
</evidence>
<dbReference type="PANTHER" id="PTHR47354:SF6">
    <property type="entry name" value="NADH OXIDOREDUCTASE HCR"/>
    <property type="match status" value="1"/>
</dbReference>
<evidence type="ECO:0000256" key="7">
    <source>
        <dbReference type="ARBA" id="ARBA00023004"/>
    </source>
</evidence>
<evidence type="ECO:0000313" key="12">
    <source>
        <dbReference type="EMBL" id="TLH55896.1"/>
    </source>
</evidence>
<accession>A0A8H2JHI7</accession>
<keyword evidence="3" id="KW-0001">2Fe-2S</keyword>
<evidence type="ECO:0000256" key="5">
    <source>
        <dbReference type="ARBA" id="ARBA00022827"/>
    </source>
</evidence>
<reference evidence="11 13" key="2">
    <citation type="journal article" date="2019" name="BMC Evol. Biol.">
        <title>Comparative genomics of Mycobacterium mucogenicum and Mycobacterium neoaurum clade members emphasizing tRNA and non-coding RNA.</title>
        <authorList>
            <person name="Behra P.R.K."/>
            <person name="Pettersson B.M.F."/>
            <person name="Das S."/>
            <person name="Dasgupta S."/>
            <person name="Kirsebom L.A."/>
        </authorList>
    </citation>
    <scope>NUCLEOTIDE SEQUENCE [LARGE SCALE GENOMIC DNA]</scope>
    <source>
        <strain evidence="11 13">DSM 44124</strain>
    </source>
</reference>
<dbReference type="GO" id="GO:0051537">
    <property type="term" value="F:2 iron, 2 sulfur cluster binding"/>
    <property type="evidence" value="ECO:0007669"/>
    <property type="project" value="UniProtKB-KW"/>
</dbReference>
<keyword evidence="4" id="KW-0479">Metal-binding</keyword>
<dbReference type="Gene3D" id="3.40.50.80">
    <property type="entry name" value="Nucleotide-binding domain of ferredoxin-NADP reductase (FNR) module"/>
    <property type="match status" value="1"/>
</dbReference>
<feature type="domain" description="2Fe-2S ferredoxin-type" evidence="9">
    <location>
        <begin position="278"/>
        <end position="363"/>
    </location>
</feature>
<dbReference type="Gene3D" id="2.40.30.10">
    <property type="entry name" value="Translation factors"/>
    <property type="match status" value="1"/>
</dbReference>
<reference evidence="12" key="1">
    <citation type="submission" date="2018-01" db="EMBL/GenBank/DDBJ databases">
        <title>Comparative genomics of Mycobacterium mucogenicum and Mycobacterium neoaurum clade members emphasizing tRNA and non-coding RNA.</title>
        <authorList>
            <person name="Behra P.R.K."/>
            <person name="Pettersson B.M.F."/>
            <person name="Das S."/>
            <person name="Dasgupta S."/>
            <person name="Kirsebom L.A."/>
        </authorList>
    </citation>
    <scope>NUCLEOTIDE SEQUENCE</scope>
    <source>
        <strain evidence="12">DSM 44124</strain>
    </source>
</reference>
<dbReference type="InterPro" id="IPR008333">
    <property type="entry name" value="Cbr1-like_FAD-bd_dom"/>
</dbReference>
<dbReference type="RefSeq" id="WP_099048601.1">
    <property type="nucleotide sequence ID" value="NZ_ANBS01000022.1"/>
</dbReference>
<protein>
    <submittedName>
        <fullName evidence="12">Ferredoxin reductase</fullName>
    </submittedName>
</protein>
<dbReference type="SUPFAM" id="SSF63380">
    <property type="entry name" value="Riboflavin synthase domain-like"/>
    <property type="match status" value="1"/>
</dbReference>
<dbReference type="EMBL" id="POTL01000001">
    <property type="protein sequence ID" value="TLH55896.1"/>
    <property type="molecule type" value="Genomic_DNA"/>
</dbReference>